<evidence type="ECO:0000256" key="6">
    <source>
        <dbReference type="ARBA" id="ARBA00023136"/>
    </source>
</evidence>
<dbReference type="KEGG" id="aba:Acid345_4001"/>
<dbReference type="eggNOG" id="COG0848">
    <property type="taxonomic scope" value="Bacteria"/>
</dbReference>
<evidence type="ECO:0000256" key="4">
    <source>
        <dbReference type="ARBA" id="ARBA00022692"/>
    </source>
</evidence>
<proteinExistence type="inferred from homology"/>
<keyword evidence="7" id="KW-0813">Transport</keyword>
<keyword evidence="3" id="KW-1003">Cell membrane</keyword>
<dbReference type="OrthoDB" id="120878at2"/>
<dbReference type="AlphaFoldDB" id="Q1IJE9"/>
<feature type="transmembrane region" description="Helical" evidence="8">
    <location>
        <begin position="20"/>
        <end position="37"/>
    </location>
</feature>
<evidence type="ECO:0000256" key="7">
    <source>
        <dbReference type="RuleBase" id="RU003879"/>
    </source>
</evidence>
<comment type="subcellular location">
    <subcellularLocation>
        <location evidence="1">Cell membrane</location>
        <topology evidence="1">Single-pass membrane protein</topology>
    </subcellularLocation>
    <subcellularLocation>
        <location evidence="7">Cell membrane</location>
        <topology evidence="7">Single-pass type II membrane protein</topology>
    </subcellularLocation>
</comment>
<evidence type="ECO:0000256" key="2">
    <source>
        <dbReference type="ARBA" id="ARBA00005811"/>
    </source>
</evidence>
<evidence type="ECO:0000256" key="8">
    <source>
        <dbReference type="SAM" id="Phobius"/>
    </source>
</evidence>
<evidence type="ECO:0000313" key="9">
    <source>
        <dbReference type="EMBL" id="ABF43001.1"/>
    </source>
</evidence>
<dbReference type="InterPro" id="IPR003400">
    <property type="entry name" value="ExbD"/>
</dbReference>
<keyword evidence="4 7" id="KW-0812">Transmembrane</keyword>
<organism evidence="9 10">
    <name type="scientific">Koribacter versatilis (strain Ellin345)</name>
    <dbReference type="NCBI Taxonomy" id="204669"/>
    <lineage>
        <taxon>Bacteria</taxon>
        <taxon>Pseudomonadati</taxon>
        <taxon>Acidobacteriota</taxon>
        <taxon>Terriglobia</taxon>
        <taxon>Terriglobales</taxon>
        <taxon>Candidatus Korobacteraceae</taxon>
        <taxon>Candidatus Korobacter</taxon>
    </lineage>
</organism>
<dbReference type="Gene3D" id="3.30.420.270">
    <property type="match status" value="1"/>
</dbReference>
<dbReference type="Proteomes" id="UP000002432">
    <property type="component" value="Chromosome"/>
</dbReference>
<keyword evidence="7" id="KW-0653">Protein transport</keyword>
<reference evidence="9 10" key="1">
    <citation type="journal article" date="2009" name="Appl. Environ. Microbiol.">
        <title>Three genomes from the phylum Acidobacteria provide insight into the lifestyles of these microorganisms in soils.</title>
        <authorList>
            <person name="Ward N.L."/>
            <person name="Challacombe J.F."/>
            <person name="Janssen P.H."/>
            <person name="Henrissat B."/>
            <person name="Coutinho P.M."/>
            <person name="Wu M."/>
            <person name="Xie G."/>
            <person name="Haft D.H."/>
            <person name="Sait M."/>
            <person name="Badger J."/>
            <person name="Barabote R.D."/>
            <person name="Bradley B."/>
            <person name="Brettin T.S."/>
            <person name="Brinkac L.M."/>
            <person name="Bruce D."/>
            <person name="Creasy T."/>
            <person name="Daugherty S.C."/>
            <person name="Davidsen T.M."/>
            <person name="DeBoy R.T."/>
            <person name="Detter J.C."/>
            <person name="Dodson R.J."/>
            <person name="Durkin A.S."/>
            <person name="Ganapathy A."/>
            <person name="Gwinn-Giglio M."/>
            <person name="Han C.S."/>
            <person name="Khouri H."/>
            <person name="Kiss H."/>
            <person name="Kothari S.P."/>
            <person name="Madupu R."/>
            <person name="Nelson K.E."/>
            <person name="Nelson W.C."/>
            <person name="Paulsen I."/>
            <person name="Penn K."/>
            <person name="Ren Q."/>
            <person name="Rosovitz M.J."/>
            <person name="Selengut J.D."/>
            <person name="Shrivastava S."/>
            <person name="Sullivan S.A."/>
            <person name="Tapia R."/>
            <person name="Thompson L.S."/>
            <person name="Watkins K.L."/>
            <person name="Yang Q."/>
            <person name="Yu C."/>
            <person name="Zafar N."/>
            <person name="Zhou L."/>
            <person name="Kuske C.R."/>
        </authorList>
    </citation>
    <scope>NUCLEOTIDE SEQUENCE [LARGE SCALE GENOMIC DNA]</scope>
    <source>
        <strain evidence="9 10">Ellin345</strain>
    </source>
</reference>
<dbReference type="EnsemblBacteria" id="ABF43001">
    <property type="protein sequence ID" value="ABF43001"/>
    <property type="gene ID" value="Acid345_4001"/>
</dbReference>
<keyword evidence="6 8" id="KW-0472">Membrane</keyword>
<sequence>MAMLPSNSNSPKAEMNVTPLIDVLLVLLIIYMVITPLNSQGLKALIPQPTQPNSPAAPHENDAVVVQVLAGNGDTLLKINNESVTWEGLEPRLKAIFAPRVERVVFVKGDASVEFEQVARVVSLAHSAGIDHVGLLTAKVESAR</sequence>
<evidence type="ECO:0000313" key="10">
    <source>
        <dbReference type="Proteomes" id="UP000002432"/>
    </source>
</evidence>
<keyword evidence="10" id="KW-1185">Reference proteome</keyword>
<dbReference type="RefSeq" id="WP_011524800.1">
    <property type="nucleotide sequence ID" value="NC_008009.1"/>
</dbReference>
<keyword evidence="5 8" id="KW-1133">Transmembrane helix</keyword>
<accession>Q1IJE9</accession>
<dbReference type="PANTHER" id="PTHR30558">
    <property type="entry name" value="EXBD MEMBRANE COMPONENT OF PMF-DRIVEN MACROMOLECULE IMPORT SYSTEM"/>
    <property type="match status" value="1"/>
</dbReference>
<dbReference type="EMBL" id="CP000360">
    <property type="protein sequence ID" value="ABF43001.1"/>
    <property type="molecule type" value="Genomic_DNA"/>
</dbReference>
<name>Q1IJE9_KORVE</name>
<dbReference type="HOGENOM" id="CLU_085305_1_3_0"/>
<protein>
    <submittedName>
        <fullName evidence="9">Biopolymer transport protein ExbD/TolR</fullName>
    </submittedName>
</protein>
<evidence type="ECO:0000256" key="3">
    <source>
        <dbReference type="ARBA" id="ARBA00022475"/>
    </source>
</evidence>
<comment type="similarity">
    <text evidence="2 7">Belongs to the ExbD/TolR family.</text>
</comment>
<gene>
    <name evidence="9" type="ordered locus">Acid345_4001</name>
</gene>
<dbReference type="GO" id="GO:0022857">
    <property type="term" value="F:transmembrane transporter activity"/>
    <property type="evidence" value="ECO:0007669"/>
    <property type="project" value="InterPro"/>
</dbReference>
<dbReference type="PANTHER" id="PTHR30558:SF7">
    <property type="entry name" value="TOL-PAL SYSTEM PROTEIN TOLR"/>
    <property type="match status" value="1"/>
</dbReference>
<dbReference type="Pfam" id="PF02472">
    <property type="entry name" value="ExbD"/>
    <property type="match status" value="1"/>
</dbReference>
<evidence type="ECO:0000256" key="1">
    <source>
        <dbReference type="ARBA" id="ARBA00004162"/>
    </source>
</evidence>
<dbReference type="STRING" id="204669.Acid345_4001"/>
<dbReference type="GO" id="GO:0005886">
    <property type="term" value="C:plasma membrane"/>
    <property type="evidence" value="ECO:0007669"/>
    <property type="project" value="UniProtKB-SubCell"/>
</dbReference>
<dbReference type="GO" id="GO:0015031">
    <property type="term" value="P:protein transport"/>
    <property type="evidence" value="ECO:0007669"/>
    <property type="project" value="UniProtKB-KW"/>
</dbReference>
<evidence type="ECO:0000256" key="5">
    <source>
        <dbReference type="ARBA" id="ARBA00022989"/>
    </source>
</evidence>